<keyword evidence="3" id="KW-1185">Reference proteome</keyword>
<name>A0A9Q0GE67_9ROSI</name>
<dbReference type="InterPro" id="IPR005135">
    <property type="entry name" value="Endo/exonuclease/phosphatase"/>
</dbReference>
<dbReference type="EMBL" id="JAKUCV010001161">
    <property type="protein sequence ID" value="KAJ4847430.1"/>
    <property type="molecule type" value="Genomic_DNA"/>
</dbReference>
<reference evidence="2" key="1">
    <citation type="submission" date="2022-02" db="EMBL/GenBank/DDBJ databases">
        <authorList>
            <person name="Henning P.M."/>
            <person name="McCubbin A.G."/>
            <person name="Shore J.S."/>
        </authorList>
    </citation>
    <scope>NUCLEOTIDE SEQUENCE</scope>
    <source>
        <strain evidence="2">F60SS</strain>
        <tissue evidence="2">Leaves</tissue>
    </source>
</reference>
<dbReference type="OrthoDB" id="851173at2759"/>
<accession>A0A9Q0GE67</accession>
<gene>
    <name evidence="2" type="ORF">Tsubulata_039214</name>
</gene>
<dbReference type="AlphaFoldDB" id="A0A9Q0GE67"/>
<reference evidence="2" key="2">
    <citation type="journal article" date="2023" name="Plants (Basel)">
        <title>Annotation of the Turnera subulata (Passifloraceae) Draft Genome Reveals the S-Locus Evolved after the Divergence of Turneroideae from Passifloroideae in a Stepwise Manner.</title>
        <authorList>
            <person name="Henning P.M."/>
            <person name="Roalson E.H."/>
            <person name="Mir W."/>
            <person name="McCubbin A.G."/>
            <person name="Shore J.S."/>
        </authorList>
    </citation>
    <scope>NUCLEOTIDE SEQUENCE</scope>
    <source>
        <strain evidence="2">F60SS</strain>
    </source>
</reference>
<dbReference type="Gene3D" id="3.60.10.10">
    <property type="entry name" value="Endonuclease/exonuclease/phosphatase"/>
    <property type="match status" value="1"/>
</dbReference>
<evidence type="ECO:0000313" key="2">
    <source>
        <dbReference type="EMBL" id="KAJ4847430.1"/>
    </source>
</evidence>
<dbReference type="GO" id="GO:0003824">
    <property type="term" value="F:catalytic activity"/>
    <property type="evidence" value="ECO:0007669"/>
    <property type="project" value="InterPro"/>
</dbReference>
<dbReference type="PANTHER" id="PTHR35218">
    <property type="entry name" value="RNASE H DOMAIN-CONTAINING PROTEIN"/>
    <property type="match status" value="1"/>
</dbReference>
<comment type="caution">
    <text evidence="2">The sequence shown here is derived from an EMBL/GenBank/DDBJ whole genome shotgun (WGS) entry which is preliminary data.</text>
</comment>
<sequence>MICISWNYRGVGRPRAVRAIRDLIRRENPNLLFLIETKKRDRFMKRLKWKLGFHNGVFVSADGTRGGLALYLKRDVDLSSYSRFHIDVCIEENRVPIWQFTGFYGAPVEAESRQGWDMLRLLAGRHNLPWLCSGDFNEIMWRH</sequence>
<organism evidence="2 3">
    <name type="scientific">Turnera subulata</name>
    <dbReference type="NCBI Taxonomy" id="218843"/>
    <lineage>
        <taxon>Eukaryota</taxon>
        <taxon>Viridiplantae</taxon>
        <taxon>Streptophyta</taxon>
        <taxon>Embryophyta</taxon>
        <taxon>Tracheophyta</taxon>
        <taxon>Spermatophyta</taxon>
        <taxon>Magnoliopsida</taxon>
        <taxon>eudicotyledons</taxon>
        <taxon>Gunneridae</taxon>
        <taxon>Pentapetalae</taxon>
        <taxon>rosids</taxon>
        <taxon>fabids</taxon>
        <taxon>Malpighiales</taxon>
        <taxon>Passifloraceae</taxon>
        <taxon>Turnera</taxon>
    </lineage>
</organism>
<dbReference type="SUPFAM" id="SSF56219">
    <property type="entry name" value="DNase I-like"/>
    <property type="match status" value="1"/>
</dbReference>
<dbReference type="InterPro" id="IPR036691">
    <property type="entry name" value="Endo/exonu/phosph_ase_sf"/>
</dbReference>
<dbReference type="PANTHER" id="PTHR35218:SF9">
    <property type="entry name" value="ENDONUCLEASE_EXONUCLEASE_PHOSPHATASE DOMAIN-CONTAINING PROTEIN"/>
    <property type="match status" value="1"/>
</dbReference>
<protein>
    <recommendedName>
        <fullName evidence="1">Endonuclease/exonuclease/phosphatase domain-containing protein</fullName>
    </recommendedName>
</protein>
<feature type="domain" description="Endonuclease/exonuclease/phosphatase" evidence="1">
    <location>
        <begin position="5"/>
        <end position="141"/>
    </location>
</feature>
<proteinExistence type="predicted"/>
<evidence type="ECO:0000313" key="3">
    <source>
        <dbReference type="Proteomes" id="UP001141552"/>
    </source>
</evidence>
<dbReference type="Proteomes" id="UP001141552">
    <property type="component" value="Unassembled WGS sequence"/>
</dbReference>
<dbReference type="Pfam" id="PF03372">
    <property type="entry name" value="Exo_endo_phos"/>
    <property type="match status" value="1"/>
</dbReference>
<evidence type="ECO:0000259" key="1">
    <source>
        <dbReference type="Pfam" id="PF03372"/>
    </source>
</evidence>